<feature type="compositionally biased region" description="Polar residues" evidence="1">
    <location>
        <begin position="38"/>
        <end position="48"/>
    </location>
</feature>
<evidence type="ECO:0000313" key="2">
    <source>
        <dbReference type="EMBL" id="GAA1919253.1"/>
    </source>
</evidence>
<protein>
    <recommendedName>
        <fullName evidence="4">DUF4360 domain-containing protein</fullName>
    </recommendedName>
</protein>
<evidence type="ECO:0000256" key="1">
    <source>
        <dbReference type="SAM" id="MobiDB-lite"/>
    </source>
</evidence>
<evidence type="ECO:0000313" key="3">
    <source>
        <dbReference type="Proteomes" id="UP001501303"/>
    </source>
</evidence>
<name>A0ABN2PFX4_9ACTN</name>
<dbReference type="EMBL" id="BAAAMJ010000030">
    <property type="protein sequence ID" value="GAA1919253.1"/>
    <property type="molecule type" value="Genomic_DNA"/>
</dbReference>
<comment type="caution">
    <text evidence="2">The sequence shown here is derived from an EMBL/GenBank/DDBJ whole genome shotgun (WGS) entry which is preliminary data.</text>
</comment>
<dbReference type="PANTHER" id="PTHR38847:SF1">
    <property type="entry name" value="PSEUDOURIDINE SYNTHASE RSUA_RLUA-LIKE DOMAIN-CONTAINING PROTEIN"/>
    <property type="match status" value="1"/>
</dbReference>
<reference evidence="2 3" key="1">
    <citation type="journal article" date="2019" name="Int. J. Syst. Evol. Microbiol.">
        <title>The Global Catalogue of Microorganisms (GCM) 10K type strain sequencing project: providing services to taxonomists for standard genome sequencing and annotation.</title>
        <authorList>
            <consortium name="The Broad Institute Genomics Platform"/>
            <consortium name="The Broad Institute Genome Sequencing Center for Infectious Disease"/>
            <person name="Wu L."/>
            <person name="Ma J."/>
        </authorList>
    </citation>
    <scope>NUCLEOTIDE SEQUENCE [LARGE SCALE GENOMIC DNA]</scope>
    <source>
        <strain evidence="2 3">JCM 13581</strain>
    </source>
</reference>
<dbReference type="PANTHER" id="PTHR38847">
    <property type="match status" value="1"/>
</dbReference>
<dbReference type="InterPro" id="IPR025649">
    <property type="entry name" value="DUF4360"/>
</dbReference>
<feature type="region of interest" description="Disordered" evidence="1">
    <location>
        <begin position="38"/>
        <end position="59"/>
    </location>
</feature>
<gene>
    <name evidence="2" type="ORF">GCM10009716_30040</name>
</gene>
<dbReference type="Pfam" id="PF14273">
    <property type="entry name" value="DUF4360"/>
    <property type="match status" value="1"/>
</dbReference>
<organism evidence="2 3">
    <name type="scientific">Streptomyces sodiiphilus</name>
    <dbReference type="NCBI Taxonomy" id="226217"/>
    <lineage>
        <taxon>Bacteria</taxon>
        <taxon>Bacillati</taxon>
        <taxon>Actinomycetota</taxon>
        <taxon>Actinomycetes</taxon>
        <taxon>Kitasatosporales</taxon>
        <taxon>Streptomycetaceae</taxon>
        <taxon>Streptomyces</taxon>
    </lineage>
</organism>
<proteinExistence type="predicted"/>
<dbReference type="Proteomes" id="UP001501303">
    <property type="component" value="Unassembled WGS sequence"/>
</dbReference>
<evidence type="ECO:0008006" key="4">
    <source>
        <dbReference type="Google" id="ProtNLM"/>
    </source>
</evidence>
<sequence length="83" mass="9026">MNDNWQATDEVEAGAVVWAPCGEMRNFNINTELRVSAGTSNPSETTSFMAMDSTDGDVSTTYQLGWKECPADGGDPQPPLVRR</sequence>
<keyword evidence="3" id="KW-1185">Reference proteome</keyword>
<accession>A0ABN2PFX4</accession>